<keyword evidence="1" id="KW-1133">Transmembrane helix</keyword>
<proteinExistence type="predicted"/>
<protein>
    <submittedName>
        <fullName evidence="2">Uncharacterized protein</fullName>
    </submittedName>
</protein>
<name>A0A6A4HTQ8_9AGAR</name>
<reference evidence="2" key="1">
    <citation type="journal article" date="2019" name="Environ. Microbiol.">
        <title>Fungal ecological strategies reflected in gene transcription - a case study of two litter decomposers.</title>
        <authorList>
            <person name="Barbi F."/>
            <person name="Kohler A."/>
            <person name="Barry K."/>
            <person name="Baskaran P."/>
            <person name="Daum C."/>
            <person name="Fauchery L."/>
            <person name="Ihrmark K."/>
            <person name="Kuo A."/>
            <person name="LaButti K."/>
            <person name="Lipzen A."/>
            <person name="Morin E."/>
            <person name="Grigoriev I.V."/>
            <person name="Henrissat B."/>
            <person name="Lindahl B."/>
            <person name="Martin F."/>
        </authorList>
    </citation>
    <scope>NUCLEOTIDE SEQUENCE</scope>
    <source>
        <strain evidence="2">JB14</strain>
    </source>
</reference>
<evidence type="ECO:0000313" key="3">
    <source>
        <dbReference type="Proteomes" id="UP000799118"/>
    </source>
</evidence>
<gene>
    <name evidence="2" type="ORF">BT96DRAFT_938109</name>
</gene>
<feature type="transmembrane region" description="Helical" evidence="1">
    <location>
        <begin position="89"/>
        <end position="111"/>
    </location>
</feature>
<keyword evidence="3" id="KW-1185">Reference proteome</keyword>
<accession>A0A6A4HTQ8</accession>
<keyword evidence="1" id="KW-0812">Transmembrane</keyword>
<evidence type="ECO:0000256" key="1">
    <source>
        <dbReference type="SAM" id="Phobius"/>
    </source>
</evidence>
<organism evidence="2 3">
    <name type="scientific">Gymnopus androsaceus JB14</name>
    <dbReference type="NCBI Taxonomy" id="1447944"/>
    <lineage>
        <taxon>Eukaryota</taxon>
        <taxon>Fungi</taxon>
        <taxon>Dikarya</taxon>
        <taxon>Basidiomycota</taxon>
        <taxon>Agaricomycotina</taxon>
        <taxon>Agaricomycetes</taxon>
        <taxon>Agaricomycetidae</taxon>
        <taxon>Agaricales</taxon>
        <taxon>Marasmiineae</taxon>
        <taxon>Omphalotaceae</taxon>
        <taxon>Gymnopus</taxon>
    </lineage>
</organism>
<sequence length="211" mass="23499">MNQQAVAIGFPGRWSDWMLRYMYDCTNSDVTSLGENLTLNLTSKNRVSLRKIGHIHPVVKHVPSETPCSSTSLNVIASMASKTWVSSHFPALPVAVALVEASIPSTFSLVINLSTRTGFSRAEALIAYGNWWEYHFGPSVYLGVSGSGVAICHWCGLMEFNKHIFFAPIAILDIVYMVLSFPDFLKMPWGFFNWDGMGTKLALTLWFPQIS</sequence>
<dbReference type="EMBL" id="ML769449">
    <property type="protein sequence ID" value="KAE9401120.1"/>
    <property type="molecule type" value="Genomic_DNA"/>
</dbReference>
<feature type="transmembrane region" description="Helical" evidence="1">
    <location>
        <begin position="140"/>
        <end position="157"/>
    </location>
</feature>
<dbReference type="Proteomes" id="UP000799118">
    <property type="component" value="Unassembled WGS sequence"/>
</dbReference>
<dbReference type="AlphaFoldDB" id="A0A6A4HTQ8"/>
<keyword evidence="1" id="KW-0472">Membrane</keyword>
<evidence type="ECO:0000313" key="2">
    <source>
        <dbReference type="EMBL" id="KAE9401120.1"/>
    </source>
</evidence>
<feature type="transmembrane region" description="Helical" evidence="1">
    <location>
        <begin position="164"/>
        <end position="185"/>
    </location>
</feature>